<dbReference type="PANTHER" id="PTHR12318:SF0">
    <property type="entry name" value="ACYL-COENZYME A DIPHOSPHATASE NUDT19"/>
    <property type="match status" value="1"/>
</dbReference>
<dbReference type="InterPro" id="IPR000086">
    <property type="entry name" value="NUDIX_hydrolase_dom"/>
</dbReference>
<dbReference type="PROSITE" id="PS51462">
    <property type="entry name" value="NUDIX"/>
    <property type="match status" value="1"/>
</dbReference>
<comment type="cofactor">
    <cofactor evidence="2">
        <name>Mg(2+)</name>
        <dbReference type="ChEBI" id="CHEBI:18420"/>
    </cofactor>
</comment>
<dbReference type="GO" id="GO:0046872">
    <property type="term" value="F:metal ion binding"/>
    <property type="evidence" value="ECO:0007669"/>
    <property type="project" value="UniProtKB-KW"/>
</dbReference>
<gene>
    <name evidence="9" type="ORF">QR680_012292</name>
</gene>
<evidence type="ECO:0000256" key="1">
    <source>
        <dbReference type="ARBA" id="ARBA00001936"/>
    </source>
</evidence>
<dbReference type="GO" id="GO:0016818">
    <property type="term" value="F:hydrolase activity, acting on acid anhydrides, in phosphorus-containing anhydrides"/>
    <property type="evidence" value="ECO:0007669"/>
    <property type="project" value="InterPro"/>
</dbReference>
<dbReference type="Proteomes" id="UP001175271">
    <property type="component" value="Unassembled WGS sequence"/>
</dbReference>
<evidence type="ECO:0000256" key="5">
    <source>
        <dbReference type="ARBA" id="ARBA00022801"/>
    </source>
</evidence>
<comment type="similarity">
    <text evidence="3">Belongs to the Nudix hydrolase family.</text>
</comment>
<proteinExistence type="inferred from homology"/>
<evidence type="ECO:0000256" key="7">
    <source>
        <dbReference type="ARBA" id="ARBA00023211"/>
    </source>
</evidence>
<dbReference type="InterPro" id="IPR039121">
    <property type="entry name" value="NUDT19"/>
</dbReference>
<keyword evidence="4" id="KW-0479">Metal-binding</keyword>
<dbReference type="GO" id="GO:0005739">
    <property type="term" value="C:mitochondrion"/>
    <property type="evidence" value="ECO:0007669"/>
    <property type="project" value="TreeGrafter"/>
</dbReference>
<feature type="domain" description="Nudix hydrolase" evidence="8">
    <location>
        <begin position="2"/>
        <end position="206"/>
    </location>
</feature>
<keyword evidence="5" id="KW-0378">Hydrolase</keyword>
<dbReference type="EMBL" id="JAUCMV010000002">
    <property type="protein sequence ID" value="KAK0416086.1"/>
    <property type="molecule type" value="Genomic_DNA"/>
</dbReference>
<sequence length="323" mass="37353">MKWRTAATTILFNKSLRTVLMMKRGETAKFMPNMYVFPGGIVEQEADSAFPIQKTNFGEVKSIKIDGFESDFALRVGAARELFEETGILLVEDRFNKEKLYLSTLVDKGLNEWRDKVRENPFKFGEMFQDFNLDLQRLLPWSRWLTPSIFKQRFDTLFYVIPVEEEIGVDMCNKEMSEYLWVQPSNVLAETTNNPSKSVVAPPQYYELARLRLTPNENLGDVYDPRRLCPQIIFPKEDDNLVYGILPGDHLYDSSNETSTAPRTLSAEEMGDHPKLAVHRMSHLKKPHYADCQLHVQNLSFAKEKVHLFSSNEDDFFHPPRAG</sequence>
<evidence type="ECO:0000256" key="3">
    <source>
        <dbReference type="ARBA" id="ARBA00005582"/>
    </source>
</evidence>
<protein>
    <recommendedName>
        <fullName evidence="8">Nudix hydrolase domain-containing protein</fullName>
    </recommendedName>
</protein>
<dbReference type="CDD" id="cd18870">
    <property type="entry name" value="NUDIX_AcylCoAdiphos_Nudt19"/>
    <property type="match status" value="1"/>
</dbReference>
<comment type="cofactor">
    <cofactor evidence="1">
        <name>Mn(2+)</name>
        <dbReference type="ChEBI" id="CHEBI:29035"/>
    </cofactor>
</comment>
<evidence type="ECO:0000313" key="10">
    <source>
        <dbReference type="Proteomes" id="UP001175271"/>
    </source>
</evidence>
<dbReference type="PANTHER" id="PTHR12318">
    <property type="entry name" value="TESTOSTERONE-REGULATED PROTEIN RP2"/>
    <property type="match status" value="1"/>
</dbReference>
<dbReference type="Gene3D" id="3.90.79.10">
    <property type="entry name" value="Nucleoside Triphosphate Pyrophosphohydrolase"/>
    <property type="match status" value="1"/>
</dbReference>
<dbReference type="AlphaFoldDB" id="A0AA39LZL2"/>
<comment type="caution">
    <text evidence="9">The sequence shown here is derived from an EMBL/GenBank/DDBJ whole genome shotgun (WGS) entry which is preliminary data.</text>
</comment>
<keyword evidence="7" id="KW-0464">Manganese</keyword>
<keyword evidence="6" id="KW-0460">Magnesium</keyword>
<reference evidence="9" key="1">
    <citation type="submission" date="2023-06" db="EMBL/GenBank/DDBJ databases">
        <title>Genomic analysis of the entomopathogenic nematode Steinernema hermaphroditum.</title>
        <authorList>
            <person name="Schwarz E.M."/>
            <person name="Heppert J.K."/>
            <person name="Baniya A."/>
            <person name="Schwartz H.T."/>
            <person name="Tan C.-H."/>
            <person name="Antoshechkin I."/>
            <person name="Sternberg P.W."/>
            <person name="Goodrich-Blair H."/>
            <person name="Dillman A.R."/>
        </authorList>
    </citation>
    <scope>NUCLEOTIDE SEQUENCE</scope>
    <source>
        <strain evidence="9">PS9179</strain>
        <tissue evidence="9">Whole animal</tissue>
    </source>
</reference>
<evidence type="ECO:0000259" key="8">
    <source>
        <dbReference type="PROSITE" id="PS51462"/>
    </source>
</evidence>
<evidence type="ECO:0000256" key="4">
    <source>
        <dbReference type="ARBA" id="ARBA00022723"/>
    </source>
</evidence>
<name>A0AA39LZL2_9BILA</name>
<dbReference type="InterPro" id="IPR015797">
    <property type="entry name" value="NUDIX_hydrolase-like_dom_sf"/>
</dbReference>
<evidence type="ECO:0000256" key="6">
    <source>
        <dbReference type="ARBA" id="ARBA00022842"/>
    </source>
</evidence>
<accession>A0AA39LZL2</accession>
<evidence type="ECO:0000313" key="9">
    <source>
        <dbReference type="EMBL" id="KAK0416086.1"/>
    </source>
</evidence>
<dbReference type="SUPFAM" id="SSF55811">
    <property type="entry name" value="Nudix"/>
    <property type="match status" value="1"/>
</dbReference>
<organism evidence="9 10">
    <name type="scientific">Steinernema hermaphroditum</name>
    <dbReference type="NCBI Taxonomy" id="289476"/>
    <lineage>
        <taxon>Eukaryota</taxon>
        <taxon>Metazoa</taxon>
        <taxon>Ecdysozoa</taxon>
        <taxon>Nematoda</taxon>
        <taxon>Chromadorea</taxon>
        <taxon>Rhabditida</taxon>
        <taxon>Tylenchina</taxon>
        <taxon>Panagrolaimomorpha</taxon>
        <taxon>Strongyloidoidea</taxon>
        <taxon>Steinernematidae</taxon>
        <taxon>Steinernema</taxon>
    </lineage>
</organism>
<keyword evidence="10" id="KW-1185">Reference proteome</keyword>
<evidence type="ECO:0000256" key="2">
    <source>
        <dbReference type="ARBA" id="ARBA00001946"/>
    </source>
</evidence>